<feature type="transmembrane region" description="Helical" evidence="5">
    <location>
        <begin position="223"/>
        <end position="243"/>
    </location>
</feature>
<dbReference type="Gene3D" id="3.30.750.24">
    <property type="entry name" value="STAS domain"/>
    <property type="match status" value="1"/>
</dbReference>
<evidence type="ECO:0000256" key="4">
    <source>
        <dbReference type="ARBA" id="ARBA00023136"/>
    </source>
</evidence>
<feature type="domain" description="STAS" evidence="6">
    <location>
        <begin position="415"/>
        <end position="500"/>
    </location>
</feature>
<sequence>MPDSAVPVPARLRSFRSSWLSPKVLRTEVLGGLVVALALIPEAISFSIIAGVDPAIGLFASFTMAVTIAFVGGRPAMISAATGAVALVIAPLNRQHGFGYLVAAVILAGVLQIVLGALGVGRLMRFIPRSVMVGFVNSLSILVFIAQVPQLWNVPWAVYPLFAAGLALMVLFPRITTAVPAPLVSIVILTVITVAAGIAVPTVGDKGALPSSLPVPGLPDVPFTLDTLATVAPYAFAMALVGLMESLMTAQLVDEITDTRTSKTREAVGQGIANIVTGFFGGMGGCAMIGQTMINVKVSGSRTRLSTFLAGAFLMVLCIVFGPVVSDIPMAALVAVMVMVCFATFDWHSVAPRTLKRMPAGEITVMVVTVVCVVVTHNLAVGVVTGSVTAMVVFAKRVARLADVTAVTDPDGSRVVYVVTGQLFFASSNELVGRFDYAGDPDRIVIDLSAAHIWDASSVAVLDAIEHRYAQRGKTVEITGLNEHSAGLHRSLSGELTKVG</sequence>
<evidence type="ECO:0000256" key="3">
    <source>
        <dbReference type="ARBA" id="ARBA00022989"/>
    </source>
</evidence>
<proteinExistence type="predicted"/>
<evidence type="ECO:0000313" key="7">
    <source>
        <dbReference type="EMBL" id="WOX20487.1"/>
    </source>
</evidence>
<dbReference type="InterPro" id="IPR036513">
    <property type="entry name" value="STAS_dom_sf"/>
</dbReference>
<dbReference type="Pfam" id="PF01740">
    <property type="entry name" value="STAS"/>
    <property type="match status" value="1"/>
</dbReference>
<keyword evidence="4 5" id="KW-0472">Membrane</keyword>
<comment type="subcellular location">
    <subcellularLocation>
        <location evidence="1">Membrane</location>
        <topology evidence="1">Multi-pass membrane protein</topology>
    </subcellularLocation>
</comment>
<dbReference type="CDD" id="cd07042">
    <property type="entry name" value="STAS_SulP_like_sulfate_transporter"/>
    <property type="match status" value="1"/>
</dbReference>
<feature type="transmembrane region" description="Helical" evidence="5">
    <location>
        <begin position="331"/>
        <end position="351"/>
    </location>
</feature>
<gene>
    <name evidence="7" type="ORF">R2D22_03415</name>
</gene>
<feature type="transmembrane region" description="Helical" evidence="5">
    <location>
        <begin position="130"/>
        <end position="148"/>
    </location>
</feature>
<evidence type="ECO:0000256" key="5">
    <source>
        <dbReference type="SAM" id="Phobius"/>
    </source>
</evidence>
<evidence type="ECO:0000256" key="2">
    <source>
        <dbReference type="ARBA" id="ARBA00022692"/>
    </source>
</evidence>
<evidence type="ECO:0000256" key="1">
    <source>
        <dbReference type="ARBA" id="ARBA00004141"/>
    </source>
</evidence>
<feature type="transmembrane region" description="Helical" evidence="5">
    <location>
        <begin position="305"/>
        <end position="325"/>
    </location>
</feature>
<organism evidence="7 8">
    <name type="scientific">Streptomyces solicathayae</name>
    <dbReference type="NCBI Taxonomy" id="3081768"/>
    <lineage>
        <taxon>Bacteria</taxon>
        <taxon>Bacillati</taxon>
        <taxon>Actinomycetota</taxon>
        <taxon>Actinomycetes</taxon>
        <taxon>Kitasatosporales</taxon>
        <taxon>Streptomycetaceae</taxon>
        <taxon>Streptomyces</taxon>
    </lineage>
</organism>
<dbReference type="EMBL" id="CP137573">
    <property type="protein sequence ID" value="WOX20487.1"/>
    <property type="molecule type" value="Genomic_DNA"/>
</dbReference>
<keyword evidence="8" id="KW-1185">Reference proteome</keyword>
<name>A0ABZ0LLW1_9ACTN</name>
<dbReference type="SUPFAM" id="SSF52091">
    <property type="entry name" value="SpoIIaa-like"/>
    <property type="match status" value="1"/>
</dbReference>
<feature type="transmembrane region" description="Helical" evidence="5">
    <location>
        <begin position="98"/>
        <end position="118"/>
    </location>
</feature>
<dbReference type="PANTHER" id="PTHR43310:SF1">
    <property type="entry name" value="SULFATE TRANSPORTER YBAR-RELATED"/>
    <property type="match status" value="1"/>
</dbReference>
<feature type="transmembrane region" description="Helical" evidence="5">
    <location>
        <begin position="184"/>
        <end position="203"/>
    </location>
</feature>
<dbReference type="RefSeq" id="WP_318101120.1">
    <property type="nucleotide sequence ID" value="NZ_CP137573.1"/>
</dbReference>
<dbReference type="Proteomes" id="UP001301731">
    <property type="component" value="Chromosome"/>
</dbReference>
<feature type="transmembrane region" description="Helical" evidence="5">
    <location>
        <begin position="363"/>
        <end position="394"/>
    </location>
</feature>
<dbReference type="PANTHER" id="PTHR43310">
    <property type="entry name" value="SULFATE TRANSPORTER YBAR-RELATED"/>
    <property type="match status" value="1"/>
</dbReference>
<evidence type="ECO:0000313" key="8">
    <source>
        <dbReference type="Proteomes" id="UP001301731"/>
    </source>
</evidence>
<evidence type="ECO:0000259" key="6">
    <source>
        <dbReference type="PROSITE" id="PS50801"/>
    </source>
</evidence>
<dbReference type="InterPro" id="IPR052706">
    <property type="entry name" value="Membrane-Transporter-like"/>
</dbReference>
<feature type="transmembrane region" description="Helical" evidence="5">
    <location>
        <begin position="64"/>
        <end position="92"/>
    </location>
</feature>
<dbReference type="Pfam" id="PF00916">
    <property type="entry name" value="Sulfate_transp"/>
    <property type="match status" value="2"/>
</dbReference>
<dbReference type="InterPro" id="IPR002645">
    <property type="entry name" value="STAS_dom"/>
</dbReference>
<feature type="transmembrane region" description="Helical" evidence="5">
    <location>
        <begin position="154"/>
        <end position="172"/>
    </location>
</feature>
<keyword evidence="3 5" id="KW-1133">Transmembrane helix</keyword>
<accession>A0ABZ0LLW1</accession>
<keyword evidence="2 5" id="KW-0812">Transmembrane</keyword>
<dbReference type="PROSITE" id="PS50801">
    <property type="entry name" value="STAS"/>
    <property type="match status" value="1"/>
</dbReference>
<reference evidence="7 8" key="1">
    <citation type="submission" date="2023-10" db="EMBL/GenBank/DDBJ databases">
        <title>The genome sequence of Streptomyces sp. HUAS YS2.</title>
        <authorList>
            <person name="Mo P."/>
        </authorList>
    </citation>
    <scope>NUCLEOTIDE SEQUENCE [LARGE SCALE GENOMIC DNA]</scope>
    <source>
        <strain evidence="7 8">HUAS YS2</strain>
    </source>
</reference>
<dbReference type="InterPro" id="IPR011547">
    <property type="entry name" value="SLC26A/SulP_dom"/>
</dbReference>
<feature type="transmembrane region" description="Helical" evidence="5">
    <location>
        <begin position="29"/>
        <end position="52"/>
    </location>
</feature>
<protein>
    <submittedName>
        <fullName evidence="7">SulP family inorganic anion transporter</fullName>
    </submittedName>
</protein>